<evidence type="ECO:0000256" key="1">
    <source>
        <dbReference type="SAM" id="MobiDB-lite"/>
    </source>
</evidence>
<name>A0A6G0VKM3_APHCR</name>
<evidence type="ECO:0000259" key="2">
    <source>
        <dbReference type="SMART" id="SM00596"/>
    </source>
</evidence>
<dbReference type="Proteomes" id="UP000478052">
    <property type="component" value="Unassembled WGS sequence"/>
</dbReference>
<dbReference type="OrthoDB" id="6624230at2759"/>
<feature type="compositionally biased region" description="Polar residues" evidence="1">
    <location>
        <begin position="52"/>
        <end position="69"/>
    </location>
</feature>
<feature type="domain" description="Pre-C2HC" evidence="2">
    <location>
        <begin position="189"/>
        <end position="257"/>
    </location>
</feature>
<feature type="region of interest" description="Disordered" evidence="1">
    <location>
        <begin position="1"/>
        <end position="69"/>
    </location>
</feature>
<dbReference type="PANTHER" id="PTHR33273">
    <property type="entry name" value="DOMAIN-CONTAINING PROTEIN, PUTATIVE-RELATED"/>
    <property type="match status" value="1"/>
</dbReference>
<keyword evidence="4" id="KW-1185">Reference proteome</keyword>
<accession>A0A6G0VKM3</accession>
<dbReference type="InterPro" id="IPR006579">
    <property type="entry name" value="Pre_C2HC_dom"/>
</dbReference>
<sequence>MNNKSPLPKKSDKQKPLVPPITIINQNSILSKAGPPPSTACSKKTDKRKKNQNNSPTGTSPNLKHTNSTYTSINRFSPLAQSNDDIQMETDTSTNISQKKLPLPPPIFIKTNIVQFNIFCESIKQLTQPEGFLCKSSVNGLKLNTYTTDSYRKTVKFLKEKKVNFHTYQLKDEKSYRVVIRHLHHSTPVDTIKEELNSKGFTVRNIINVLHYQTKKPLPLFFVDLEPSPSNKDIFAIETLYYTKIKIEEPRPRRNLIQCTRCQSYGHTQAYCNHQPRCVKCGDNHLSSECKKDKDSPASCALCTQPHPANYRGCQVHKDLQKFNRNSAPKST</sequence>
<evidence type="ECO:0000313" key="4">
    <source>
        <dbReference type="Proteomes" id="UP000478052"/>
    </source>
</evidence>
<reference evidence="3 4" key="1">
    <citation type="submission" date="2019-08" db="EMBL/GenBank/DDBJ databases">
        <title>Whole genome of Aphis craccivora.</title>
        <authorList>
            <person name="Voronova N.V."/>
            <person name="Shulinski R.S."/>
            <person name="Bandarenka Y.V."/>
            <person name="Zhorov D.G."/>
            <person name="Warner D."/>
        </authorList>
    </citation>
    <scope>NUCLEOTIDE SEQUENCE [LARGE SCALE GENOMIC DNA]</scope>
    <source>
        <strain evidence="3">180601</strain>
        <tissue evidence="3">Whole Body</tissue>
    </source>
</reference>
<dbReference type="Pfam" id="PF07530">
    <property type="entry name" value="PRE_C2HC"/>
    <property type="match status" value="1"/>
</dbReference>
<feature type="non-terminal residue" evidence="3">
    <location>
        <position position="332"/>
    </location>
</feature>
<evidence type="ECO:0000313" key="3">
    <source>
        <dbReference type="EMBL" id="KAF0693432.1"/>
    </source>
</evidence>
<dbReference type="AlphaFoldDB" id="A0A6G0VKM3"/>
<gene>
    <name evidence="3" type="ORF">FWK35_00037355</name>
</gene>
<protein>
    <recommendedName>
        <fullName evidence="2">Pre-C2HC domain-containing protein</fullName>
    </recommendedName>
</protein>
<dbReference type="PANTHER" id="PTHR33273:SF2">
    <property type="entry name" value="ENDONUCLEASE_EXONUCLEASE_PHOSPHATASE DOMAIN-CONTAINING PROTEIN"/>
    <property type="match status" value="1"/>
</dbReference>
<proteinExistence type="predicted"/>
<dbReference type="SMART" id="SM00596">
    <property type="entry name" value="PRE_C2HC"/>
    <property type="match status" value="1"/>
</dbReference>
<organism evidence="3 4">
    <name type="scientific">Aphis craccivora</name>
    <name type="common">Cowpea aphid</name>
    <dbReference type="NCBI Taxonomy" id="307492"/>
    <lineage>
        <taxon>Eukaryota</taxon>
        <taxon>Metazoa</taxon>
        <taxon>Ecdysozoa</taxon>
        <taxon>Arthropoda</taxon>
        <taxon>Hexapoda</taxon>
        <taxon>Insecta</taxon>
        <taxon>Pterygota</taxon>
        <taxon>Neoptera</taxon>
        <taxon>Paraneoptera</taxon>
        <taxon>Hemiptera</taxon>
        <taxon>Sternorrhyncha</taxon>
        <taxon>Aphidomorpha</taxon>
        <taxon>Aphidoidea</taxon>
        <taxon>Aphididae</taxon>
        <taxon>Aphidini</taxon>
        <taxon>Aphis</taxon>
        <taxon>Aphis</taxon>
    </lineage>
</organism>
<comment type="caution">
    <text evidence="3">The sequence shown here is derived from an EMBL/GenBank/DDBJ whole genome shotgun (WGS) entry which is preliminary data.</text>
</comment>
<dbReference type="EMBL" id="VUJU01015512">
    <property type="protein sequence ID" value="KAF0693432.1"/>
    <property type="molecule type" value="Genomic_DNA"/>
</dbReference>